<reference evidence="2 3" key="1">
    <citation type="journal article" date="2018" name="FEMS Microbiol. Ecol.">
        <title>Co-invading symbiotic mutualists of Medicago polymorpha retain high ancestral diversity and contain diverse accessory genomes.</title>
        <authorList>
            <person name="Porter S.S."/>
            <person name="Faber-Hammond J.J."/>
            <person name="Friesen M.L."/>
        </authorList>
    </citation>
    <scope>NUCLEOTIDE SEQUENCE [LARGE SCALE GENOMIC DNA]</scope>
    <source>
        <strain evidence="2 3">Str16</strain>
    </source>
</reference>
<feature type="compositionally biased region" description="Basic and acidic residues" evidence="1">
    <location>
        <begin position="102"/>
        <end position="121"/>
    </location>
</feature>
<gene>
    <name evidence="2" type="ORF">BMJ33_22280</name>
</gene>
<keyword evidence="3" id="KW-1185">Reference proteome</keyword>
<proteinExistence type="predicted"/>
<organism evidence="2 3">
    <name type="scientific">Sinorhizobium medicae</name>
    <dbReference type="NCBI Taxonomy" id="110321"/>
    <lineage>
        <taxon>Bacteria</taxon>
        <taxon>Pseudomonadati</taxon>
        <taxon>Pseudomonadota</taxon>
        <taxon>Alphaproteobacteria</taxon>
        <taxon>Hyphomicrobiales</taxon>
        <taxon>Rhizobiaceae</taxon>
        <taxon>Sinorhizobium/Ensifer group</taxon>
        <taxon>Sinorhizobium</taxon>
    </lineage>
</organism>
<dbReference type="EMBL" id="NBUC01000110">
    <property type="protein sequence ID" value="PLT99643.1"/>
    <property type="molecule type" value="Genomic_DNA"/>
</dbReference>
<accession>A0ABX4TIK6</accession>
<comment type="caution">
    <text evidence="2">The sequence shown here is derived from an EMBL/GenBank/DDBJ whole genome shotgun (WGS) entry which is preliminary data.</text>
</comment>
<dbReference type="Proteomes" id="UP001190825">
    <property type="component" value="Unassembled WGS sequence"/>
</dbReference>
<evidence type="ECO:0000313" key="2">
    <source>
        <dbReference type="EMBL" id="PLT99643.1"/>
    </source>
</evidence>
<evidence type="ECO:0000256" key="1">
    <source>
        <dbReference type="SAM" id="MobiDB-lite"/>
    </source>
</evidence>
<evidence type="ECO:0000313" key="3">
    <source>
        <dbReference type="Proteomes" id="UP001190825"/>
    </source>
</evidence>
<sequence>MLTTNVVARLIRAANDVGRPTRANRIKAQPEPVIKPDGMSNDFDREAMVPVGGAWFDHAPPTIVKPLSQKQMIAPVGDMSGTAATKKRSAKAGPIRRGRPKGSLEKDGCQDRRAGLTDCHP</sequence>
<name>A0ABX4TIK6_9HYPH</name>
<feature type="region of interest" description="Disordered" evidence="1">
    <location>
        <begin position="75"/>
        <end position="121"/>
    </location>
</feature>
<feature type="compositionally biased region" description="Basic residues" evidence="1">
    <location>
        <begin position="85"/>
        <end position="100"/>
    </location>
</feature>
<feature type="region of interest" description="Disordered" evidence="1">
    <location>
        <begin position="21"/>
        <end position="45"/>
    </location>
</feature>
<protein>
    <submittedName>
        <fullName evidence="2">Uncharacterized protein</fullName>
    </submittedName>
</protein>